<feature type="compositionally biased region" description="Basic and acidic residues" evidence="1">
    <location>
        <begin position="68"/>
        <end position="86"/>
    </location>
</feature>
<reference evidence="2 3" key="1">
    <citation type="journal article" date="2018" name="Sci. Rep.">
        <title>Extensive genomic diversity among Mycobacterium marinum strains revealed by whole genome sequencing.</title>
        <authorList>
            <person name="Das S."/>
            <person name="Pettersson B.M."/>
            <person name="Behra P.R."/>
            <person name="Mallick A."/>
            <person name="Cheramie M."/>
            <person name="Ramesh M."/>
            <person name="Shirreff L."/>
            <person name="DuCote T."/>
            <person name="Dasgupta S."/>
            <person name="Ennis D.G."/>
            <person name="Kirsebom L.A."/>
        </authorList>
    </citation>
    <scope>NUCLEOTIDE SEQUENCE [LARGE SCALE GENOMIC DNA]</scope>
    <source>
        <strain evidence="2 3">Davis1</strain>
    </source>
</reference>
<proteinExistence type="predicted"/>
<organism evidence="2 3">
    <name type="scientific">Mycobacterium marinum</name>
    <dbReference type="NCBI Taxonomy" id="1781"/>
    <lineage>
        <taxon>Bacteria</taxon>
        <taxon>Bacillati</taxon>
        <taxon>Actinomycetota</taxon>
        <taxon>Actinomycetes</taxon>
        <taxon>Mycobacteriales</taxon>
        <taxon>Mycobacteriaceae</taxon>
        <taxon>Mycobacterium</taxon>
        <taxon>Mycobacterium ulcerans group</taxon>
    </lineage>
</organism>
<name>A0A3E2MMF9_MYCMR</name>
<dbReference type="Proteomes" id="UP000257451">
    <property type="component" value="Unassembled WGS sequence"/>
</dbReference>
<accession>A0A3E2MMF9</accession>
<feature type="region of interest" description="Disordered" evidence="1">
    <location>
        <begin position="1"/>
        <end position="48"/>
    </location>
</feature>
<gene>
    <name evidence="2" type="ORF">DAVIS_05577</name>
</gene>
<sequence length="148" mass="15237">MRFSGGSVILSPCARGEEIPGTSTGPCRLAAPRRPAQTPPGHGDTGSLQVLPLVDEESLVGTGVSKNPTEHDLGTAETFTAHKPDSDGAFQPDVGGVVPEPAIERPSPFACLVRGHLRQLRPVSSAVVVCPLDEGGTEALCAFGFGDP</sequence>
<evidence type="ECO:0000313" key="3">
    <source>
        <dbReference type="Proteomes" id="UP000257451"/>
    </source>
</evidence>
<feature type="region of interest" description="Disordered" evidence="1">
    <location>
        <begin position="61"/>
        <end position="101"/>
    </location>
</feature>
<dbReference type="AlphaFoldDB" id="A0A3E2MMF9"/>
<evidence type="ECO:0000256" key="1">
    <source>
        <dbReference type="SAM" id="MobiDB-lite"/>
    </source>
</evidence>
<dbReference type="EMBL" id="PEDF01000224">
    <property type="protein sequence ID" value="RFZ31615.1"/>
    <property type="molecule type" value="Genomic_DNA"/>
</dbReference>
<evidence type="ECO:0000313" key="2">
    <source>
        <dbReference type="EMBL" id="RFZ31615.1"/>
    </source>
</evidence>
<protein>
    <submittedName>
        <fullName evidence="2">Uncharacterized protein</fullName>
    </submittedName>
</protein>
<comment type="caution">
    <text evidence="2">The sequence shown here is derived from an EMBL/GenBank/DDBJ whole genome shotgun (WGS) entry which is preliminary data.</text>
</comment>